<gene>
    <name evidence="1" type="ORF">VL15_38665</name>
</gene>
<sequence>MEHSPPIAPVVVVRPRGAHRFETFSPKLARRVTLYRRPALAQWLVLESEPAVRAFCERPGYVRLDGQRILADFWVRYVDCQELIVLPDPMAMPDGQPQAPIAADAMTVRLIAPAELAASRVWGENWQRMLPCLIAARGLLSESLLDDITRFVAHPQPLLAIERAFSTGDPMPVRAAVFSLLHAGRIQAPALHTEALSLLTSFVASDTVS</sequence>
<protein>
    <submittedName>
        <fullName evidence="1">Uncharacterized protein</fullName>
    </submittedName>
</protein>
<dbReference type="AlphaFoldDB" id="A0A0J5YNG7"/>
<reference evidence="1 2" key="1">
    <citation type="submission" date="2015-05" db="EMBL/GenBank/DDBJ databases">
        <title>Draft genome of Burkholderia cepacia LK29.</title>
        <authorList>
            <person name="Chan X.Y."/>
        </authorList>
    </citation>
    <scope>NUCLEOTIDE SEQUENCE [LARGE SCALE GENOMIC DNA]</scope>
    <source>
        <strain evidence="1 2">LK29</strain>
    </source>
</reference>
<name>A0A0J5YNG7_BURCE</name>
<dbReference type="RefSeq" id="WP_048252150.1">
    <property type="nucleotide sequence ID" value="NZ_LDWR01000132.1"/>
</dbReference>
<evidence type="ECO:0000313" key="2">
    <source>
        <dbReference type="Proteomes" id="UP000036338"/>
    </source>
</evidence>
<dbReference type="Proteomes" id="UP000036338">
    <property type="component" value="Unassembled WGS sequence"/>
</dbReference>
<proteinExistence type="predicted"/>
<dbReference type="EMBL" id="LDWR01000132">
    <property type="protein sequence ID" value="KML38953.1"/>
    <property type="molecule type" value="Genomic_DNA"/>
</dbReference>
<evidence type="ECO:0000313" key="1">
    <source>
        <dbReference type="EMBL" id="KML38953.1"/>
    </source>
</evidence>
<dbReference type="PATRIC" id="fig|292.27.peg.1213"/>
<accession>A0A0J5YNG7</accession>
<organism evidence="1 2">
    <name type="scientific">Burkholderia cepacia</name>
    <name type="common">Pseudomonas cepacia</name>
    <dbReference type="NCBI Taxonomy" id="292"/>
    <lineage>
        <taxon>Bacteria</taxon>
        <taxon>Pseudomonadati</taxon>
        <taxon>Pseudomonadota</taxon>
        <taxon>Betaproteobacteria</taxon>
        <taxon>Burkholderiales</taxon>
        <taxon>Burkholderiaceae</taxon>
        <taxon>Burkholderia</taxon>
        <taxon>Burkholderia cepacia complex</taxon>
    </lineage>
</organism>
<comment type="caution">
    <text evidence="1">The sequence shown here is derived from an EMBL/GenBank/DDBJ whole genome shotgun (WGS) entry which is preliminary data.</text>
</comment>